<accession>A0A5R9G848</accession>
<evidence type="ECO:0000256" key="3">
    <source>
        <dbReference type="ARBA" id="ARBA00023002"/>
    </source>
</evidence>
<organism evidence="5 6">
    <name type="scientific">Paenibacillus antri</name>
    <dbReference type="NCBI Taxonomy" id="2582848"/>
    <lineage>
        <taxon>Bacteria</taxon>
        <taxon>Bacillati</taxon>
        <taxon>Bacillota</taxon>
        <taxon>Bacilli</taxon>
        <taxon>Bacillales</taxon>
        <taxon>Paenibacillaceae</taxon>
        <taxon>Paenibacillus</taxon>
    </lineage>
</organism>
<keyword evidence="6" id="KW-1185">Reference proteome</keyword>
<evidence type="ECO:0000256" key="4">
    <source>
        <dbReference type="RuleBase" id="RU000363"/>
    </source>
</evidence>
<dbReference type="PRINTS" id="PR00081">
    <property type="entry name" value="GDHRDH"/>
</dbReference>
<dbReference type="GO" id="GO:0016616">
    <property type="term" value="F:oxidoreductase activity, acting on the CH-OH group of donors, NAD or NADP as acceptor"/>
    <property type="evidence" value="ECO:0007669"/>
    <property type="project" value="InterPro"/>
</dbReference>
<proteinExistence type="inferred from homology"/>
<dbReference type="AlphaFoldDB" id="A0A5R9G848"/>
<dbReference type="PRINTS" id="PR00080">
    <property type="entry name" value="SDRFAMILY"/>
</dbReference>
<dbReference type="EMBL" id="VCIW01000004">
    <property type="protein sequence ID" value="TLS52597.1"/>
    <property type="molecule type" value="Genomic_DNA"/>
</dbReference>
<dbReference type="SUPFAM" id="SSF51735">
    <property type="entry name" value="NAD(P)-binding Rossmann-fold domains"/>
    <property type="match status" value="1"/>
</dbReference>
<dbReference type="Proteomes" id="UP000309676">
    <property type="component" value="Unassembled WGS sequence"/>
</dbReference>
<dbReference type="CDD" id="cd05324">
    <property type="entry name" value="carb_red_PTCR-like_SDR_c"/>
    <property type="match status" value="1"/>
</dbReference>
<protein>
    <submittedName>
        <fullName evidence="5">SDR family oxidoreductase</fullName>
    </submittedName>
</protein>
<evidence type="ECO:0000256" key="1">
    <source>
        <dbReference type="ARBA" id="ARBA00006484"/>
    </source>
</evidence>
<dbReference type="Pfam" id="PF00106">
    <property type="entry name" value="adh_short"/>
    <property type="match status" value="1"/>
</dbReference>
<dbReference type="OrthoDB" id="5786478at2"/>
<gene>
    <name evidence="5" type="ORF">FE782_08145</name>
</gene>
<comment type="similarity">
    <text evidence="1 4">Belongs to the short-chain dehydrogenases/reductases (SDR) family.</text>
</comment>
<dbReference type="Gene3D" id="3.40.50.720">
    <property type="entry name" value="NAD(P)-binding Rossmann-like Domain"/>
    <property type="match status" value="1"/>
</dbReference>
<dbReference type="RefSeq" id="WP_138193588.1">
    <property type="nucleotide sequence ID" value="NZ_VCIW01000004.1"/>
</dbReference>
<dbReference type="InterPro" id="IPR020904">
    <property type="entry name" value="Sc_DH/Rdtase_CS"/>
</dbReference>
<dbReference type="PANTHER" id="PTHR43490:SF99">
    <property type="entry name" value="SHORT-CHAIN DEHYDROGENASE_REDUCTASE"/>
    <property type="match status" value="1"/>
</dbReference>
<evidence type="ECO:0000256" key="2">
    <source>
        <dbReference type="ARBA" id="ARBA00022857"/>
    </source>
</evidence>
<dbReference type="PANTHER" id="PTHR43490">
    <property type="entry name" value="(+)-NEOMENTHOL DEHYDROGENASE"/>
    <property type="match status" value="1"/>
</dbReference>
<evidence type="ECO:0000313" key="5">
    <source>
        <dbReference type="EMBL" id="TLS52597.1"/>
    </source>
</evidence>
<keyword evidence="2" id="KW-0521">NADP</keyword>
<keyword evidence="3" id="KW-0560">Oxidoreductase</keyword>
<sequence length="242" mass="25175">MSRAGQVALVTGGNKGIGFEICRRLGELGVTVLVGARSRNRGVEAAERLVLEGASAEWVPLDVVDAVSVERAATAIEDRFGKLDILVNNAGIFLPEPTPGALDAGTMKAVYETNVFGVQRVTSAMLPLLRRSPAGRIVNMSSSLGSLGLHGDPSFELGGFLASAYNSSKTAVNAMTVMLAKELAGTPIKVNAADPGYCATDMNGRSGPRTPAQGARAAVRLAMLPADGPTGRLFDEKGPLPW</sequence>
<evidence type="ECO:0000313" key="6">
    <source>
        <dbReference type="Proteomes" id="UP000309676"/>
    </source>
</evidence>
<name>A0A5R9G848_9BACL</name>
<dbReference type="InterPro" id="IPR036291">
    <property type="entry name" value="NAD(P)-bd_dom_sf"/>
</dbReference>
<dbReference type="InterPro" id="IPR045313">
    <property type="entry name" value="CBR1-like"/>
</dbReference>
<dbReference type="InterPro" id="IPR002347">
    <property type="entry name" value="SDR_fam"/>
</dbReference>
<reference evidence="5 6" key="1">
    <citation type="submission" date="2019-05" db="EMBL/GenBank/DDBJ databases">
        <authorList>
            <person name="Narsing Rao M.P."/>
            <person name="Li W.J."/>
        </authorList>
    </citation>
    <scope>NUCLEOTIDE SEQUENCE [LARGE SCALE GENOMIC DNA]</scope>
    <source>
        <strain evidence="5 6">SYSU_K30003</strain>
    </source>
</reference>
<dbReference type="PROSITE" id="PS00061">
    <property type="entry name" value="ADH_SHORT"/>
    <property type="match status" value="1"/>
</dbReference>
<comment type="caution">
    <text evidence="5">The sequence shown here is derived from an EMBL/GenBank/DDBJ whole genome shotgun (WGS) entry which is preliminary data.</text>
</comment>